<keyword evidence="4" id="KW-0560">Oxidoreductase</keyword>
<sequence length="977" mass="111117">MVATSTNQSELETSKKDSTYDRIAEVKAFDETKLGVKGLFDSGITKIPRMFHHAKVEDHTETTPNDSNFSIPIIDLQDIDTNSSLRVKALDKIRSACKEWGFFQVVNHGIAVDLLDEMICGIRRFHEQDAEVRKSFYSRDMNKKVRYFSNGTLYRDPAANWRDSIVFLLLLILRIPKKYQQYAEKVRALGFTIFELFSEALGLHSSYLNELDSVDGQYLLCHYYPPCPEPELTMGTSKHTDISFMTILLQDQMGGLQVLHQNQWVDVPPVHGSLVVNIGDLLQLITNDMFVSVYHRVLSRYTGPRISVASFFANSSPQSSSKVVGPIKELLSEDNPPVYRDTTVKDVAAHYFEKGLDGNYLQPFSTERTCSFCQFPSMQVTTTSYQLELKTGKDSTCDRIAEVKDFDKTKIGVKGLLDSGITEIPRMFHHAKVEDHTETTPNGSNFSVPIIDLQDIDTNSSLRVEALDKIRSACKEFHEQDAEVRKSFYSRDMNKKVRYFSNNSLYRDPAANWRDSIGFFLTPDPPNPEEIPAVCRNIVIEYSEKIRALGFTIFELFLEALGLHSSYLNELDSVDGRYLLCHCYPPSQREEKRTCIFCQFPSMVATSTNQSELETSKKDSTYDRIAEVKAFDETKLGVKGLFDSGITNIPRIFHHAKVEDHTETMPNDSNFSVPIIDLQDIDTNSSLRVKALDKIRSACKEWGFFQVVNHGIAVDLLDEMICGIRRFHEQDAEVRKSFYSRDMNKKVRYFSNGTLYRDPAANWRDTIAFFRTPDPPNPEEIPSVCRDIVIGYSEKVRALGFTIFELFSEALGLHSSYLKELDSVDGQFLLCHYYPPCPEPELTMGTSKHTDISFMTILLQDQMGGLQVLHQNQWVDVPPVHGSLVVNIGDFLQLITNDMFLSVYHRVLSSHTGPRISVASFFTKSFQQSSLKVVGPIKELLSEDNPPIYRDTTVKDVAAHYFEKGLDGNNSLHPFRL</sequence>
<reference evidence="7 8" key="1">
    <citation type="submission" date="2018-09" db="EMBL/GenBank/DDBJ databases">
        <title>A high-quality reference genome of wild soybean provides a powerful tool to mine soybean genomes.</title>
        <authorList>
            <person name="Xie M."/>
            <person name="Chung C.Y.L."/>
            <person name="Li M.-W."/>
            <person name="Wong F.-L."/>
            <person name="Chan T.-F."/>
            <person name="Lam H.-M."/>
        </authorList>
    </citation>
    <scope>NUCLEOTIDE SEQUENCE [LARGE SCALE GENOMIC DNA]</scope>
    <source>
        <strain evidence="8">cv. W05</strain>
        <tissue evidence="7">Hypocotyl of etiolated seedlings</tissue>
    </source>
</reference>
<dbReference type="Gene3D" id="2.60.120.330">
    <property type="entry name" value="B-lactam Antibiotic, Isopenicillin N Synthase, Chain"/>
    <property type="match status" value="3"/>
</dbReference>
<protein>
    <submittedName>
        <fullName evidence="7">1-aminocyclopropane-1-carboxylate oxidase-like 1 isoform A</fullName>
    </submittedName>
</protein>
<dbReference type="Pfam" id="PF03171">
    <property type="entry name" value="2OG-FeII_Oxy"/>
    <property type="match status" value="2"/>
</dbReference>
<dbReference type="PANTHER" id="PTHR10209:SF695">
    <property type="entry name" value="2-OXOGLUTARATE-DEPENDENT DIOXYGENASE"/>
    <property type="match status" value="1"/>
</dbReference>
<keyword evidence="3" id="KW-0479">Metal-binding</keyword>
<dbReference type="PROSITE" id="PS51471">
    <property type="entry name" value="FE2OG_OXY"/>
    <property type="match status" value="2"/>
</dbReference>
<dbReference type="InterPro" id="IPR044861">
    <property type="entry name" value="IPNS-like_FE2OG_OXY"/>
</dbReference>
<evidence type="ECO:0000256" key="2">
    <source>
        <dbReference type="ARBA" id="ARBA00008056"/>
    </source>
</evidence>
<proteinExistence type="inferred from homology"/>
<dbReference type="FunFam" id="2.60.120.330:FF:000005">
    <property type="entry name" value="1-aminocyclopropane-1-carboxylate oxidase homolog 1"/>
    <property type="match status" value="2"/>
</dbReference>
<name>A0A445J0Z1_GLYSO</name>
<feature type="domain" description="Fe2OG dioxygenase" evidence="6">
    <location>
        <begin position="825"/>
        <end position="924"/>
    </location>
</feature>
<dbReference type="Proteomes" id="UP000289340">
    <property type="component" value="Chromosome 9"/>
</dbReference>
<evidence type="ECO:0000256" key="5">
    <source>
        <dbReference type="ARBA" id="ARBA00023004"/>
    </source>
</evidence>
<comment type="similarity">
    <text evidence="2">Belongs to the iron/ascorbate-dependent oxidoreductase family.</text>
</comment>
<accession>A0A445J0Z1</accession>
<dbReference type="GO" id="GO:0051213">
    <property type="term" value="F:dioxygenase activity"/>
    <property type="evidence" value="ECO:0007669"/>
    <property type="project" value="UniProtKB-ARBA"/>
</dbReference>
<dbReference type="EMBL" id="QZWG01000009">
    <property type="protein sequence ID" value="RZB92063.1"/>
    <property type="molecule type" value="Genomic_DNA"/>
</dbReference>
<organism evidence="7 8">
    <name type="scientific">Glycine soja</name>
    <name type="common">Wild soybean</name>
    <dbReference type="NCBI Taxonomy" id="3848"/>
    <lineage>
        <taxon>Eukaryota</taxon>
        <taxon>Viridiplantae</taxon>
        <taxon>Streptophyta</taxon>
        <taxon>Embryophyta</taxon>
        <taxon>Tracheophyta</taxon>
        <taxon>Spermatophyta</taxon>
        <taxon>Magnoliopsida</taxon>
        <taxon>eudicotyledons</taxon>
        <taxon>Gunneridae</taxon>
        <taxon>Pentapetalae</taxon>
        <taxon>rosids</taxon>
        <taxon>fabids</taxon>
        <taxon>Fabales</taxon>
        <taxon>Fabaceae</taxon>
        <taxon>Papilionoideae</taxon>
        <taxon>50 kb inversion clade</taxon>
        <taxon>NPAAA clade</taxon>
        <taxon>indigoferoid/millettioid clade</taxon>
        <taxon>Phaseoleae</taxon>
        <taxon>Glycine</taxon>
        <taxon>Glycine subgen. Soja</taxon>
    </lineage>
</organism>
<evidence type="ECO:0000313" key="8">
    <source>
        <dbReference type="Proteomes" id="UP000289340"/>
    </source>
</evidence>
<evidence type="ECO:0000256" key="1">
    <source>
        <dbReference type="ARBA" id="ARBA00001962"/>
    </source>
</evidence>
<comment type="caution">
    <text evidence="7">The sequence shown here is derived from an EMBL/GenBank/DDBJ whole genome shotgun (WGS) entry which is preliminary data.</text>
</comment>
<dbReference type="InterPro" id="IPR005123">
    <property type="entry name" value="Oxoglu/Fe-dep_dioxygenase_dom"/>
</dbReference>
<dbReference type="InterPro" id="IPR027443">
    <property type="entry name" value="IPNS-like_sf"/>
</dbReference>
<dbReference type="InterPro" id="IPR026992">
    <property type="entry name" value="DIOX_N"/>
</dbReference>
<evidence type="ECO:0000313" key="7">
    <source>
        <dbReference type="EMBL" id="RZB92063.1"/>
    </source>
</evidence>
<dbReference type="AlphaFoldDB" id="A0A445J0Z1"/>
<evidence type="ECO:0000256" key="3">
    <source>
        <dbReference type="ARBA" id="ARBA00022723"/>
    </source>
</evidence>
<comment type="cofactor">
    <cofactor evidence="1">
        <name>Fe cation</name>
        <dbReference type="ChEBI" id="CHEBI:24875"/>
    </cofactor>
</comment>
<dbReference type="Pfam" id="PF14226">
    <property type="entry name" value="DIOX_N"/>
    <property type="match status" value="2"/>
</dbReference>
<keyword evidence="5" id="KW-0408">Iron</keyword>
<dbReference type="SUPFAM" id="SSF51197">
    <property type="entry name" value="Clavaminate synthase-like"/>
    <property type="match status" value="3"/>
</dbReference>
<gene>
    <name evidence="7" type="ORF">D0Y65_024191</name>
</gene>
<dbReference type="GO" id="GO:0046872">
    <property type="term" value="F:metal ion binding"/>
    <property type="evidence" value="ECO:0007669"/>
    <property type="project" value="UniProtKB-KW"/>
</dbReference>
<evidence type="ECO:0000256" key="4">
    <source>
        <dbReference type="ARBA" id="ARBA00023002"/>
    </source>
</evidence>
<dbReference type="PANTHER" id="PTHR10209">
    <property type="entry name" value="OXIDOREDUCTASE, 2OG-FE II OXYGENASE FAMILY PROTEIN"/>
    <property type="match status" value="1"/>
</dbReference>
<keyword evidence="8" id="KW-1185">Reference proteome</keyword>
<evidence type="ECO:0000259" key="6">
    <source>
        <dbReference type="PROSITE" id="PS51471"/>
    </source>
</evidence>
<feature type="domain" description="Fe2OG dioxygenase" evidence="6">
    <location>
        <begin position="215"/>
        <end position="315"/>
    </location>
</feature>